<dbReference type="AlphaFoldDB" id="A0A372MB47"/>
<keyword evidence="2" id="KW-0547">Nucleotide-binding</keyword>
<proteinExistence type="inferred from homology"/>
<gene>
    <name evidence="5" type="ORF">DY218_03385</name>
</gene>
<comment type="caution">
    <text evidence="5">The sequence shown here is derived from an EMBL/GenBank/DDBJ whole genome shotgun (WGS) entry which is preliminary data.</text>
</comment>
<dbReference type="InterPro" id="IPR006016">
    <property type="entry name" value="UspA"/>
</dbReference>
<dbReference type="PANTHER" id="PTHR46268:SF27">
    <property type="entry name" value="UNIVERSAL STRESS PROTEIN RV2623"/>
    <property type="match status" value="1"/>
</dbReference>
<comment type="similarity">
    <text evidence="1">Belongs to the universal stress protein A family.</text>
</comment>
<organism evidence="5 6">
    <name type="scientific">Streptomyces triticagri</name>
    <dbReference type="NCBI Taxonomy" id="2293568"/>
    <lineage>
        <taxon>Bacteria</taxon>
        <taxon>Bacillati</taxon>
        <taxon>Actinomycetota</taxon>
        <taxon>Actinomycetes</taxon>
        <taxon>Kitasatosporales</taxon>
        <taxon>Streptomycetaceae</taxon>
        <taxon>Streptomyces</taxon>
    </lineage>
</organism>
<protein>
    <submittedName>
        <fullName evidence="5">Universal stress protein</fullName>
    </submittedName>
</protein>
<dbReference type="GO" id="GO:0005524">
    <property type="term" value="F:ATP binding"/>
    <property type="evidence" value="ECO:0007669"/>
    <property type="project" value="UniProtKB-KW"/>
</dbReference>
<dbReference type="InterPro" id="IPR014729">
    <property type="entry name" value="Rossmann-like_a/b/a_fold"/>
</dbReference>
<evidence type="ECO:0000259" key="4">
    <source>
        <dbReference type="Pfam" id="PF00582"/>
    </source>
</evidence>
<feature type="domain" description="UspA" evidence="4">
    <location>
        <begin position="9"/>
        <end position="139"/>
    </location>
</feature>
<name>A0A372MB47_9ACTN</name>
<keyword evidence="6" id="KW-1185">Reference proteome</keyword>
<dbReference type="Gene3D" id="3.40.50.620">
    <property type="entry name" value="HUPs"/>
    <property type="match status" value="2"/>
</dbReference>
<sequence>MEDTSSAGRTVLVGVDEGPEQQAVVRYAARQAALHGAALHLVHVVRPEASGEAALRLAVEREATVVEPLADLVRSEFPDLAVSSEAVSGQPAAVLIDRSTDMTRLVVGHRGSGGFPRLPLGSVSWQVAAHAACPVVVIRPGEPPADAPNRVAVGVDVVDIPENALEQAYREAELRGAHLTLLHANFHLSEMPTGPAMAAPNFEALDAGARRLLNDEAVRRRAQHPDVEVGLRVERVRPSTLLTEASRRSSLLVVGSHGRTGLQRLILGSVSAEVLHTASCPVMVVPHTAAGA</sequence>
<dbReference type="PRINTS" id="PR01438">
    <property type="entry name" value="UNVRSLSTRESS"/>
</dbReference>
<dbReference type="EMBL" id="QUAK01000016">
    <property type="protein sequence ID" value="RFU88168.1"/>
    <property type="molecule type" value="Genomic_DNA"/>
</dbReference>
<dbReference type="RefSeq" id="WP_128554382.1">
    <property type="nucleotide sequence ID" value="NZ_QUAK01000016.1"/>
</dbReference>
<evidence type="ECO:0000256" key="2">
    <source>
        <dbReference type="ARBA" id="ARBA00022741"/>
    </source>
</evidence>
<evidence type="ECO:0000256" key="3">
    <source>
        <dbReference type="ARBA" id="ARBA00022840"/>
    </source>
</evidence>
<dbReference type="InterPro" id="IPR006015">
    <property type="entry name" value="Universal_stress_UspA"/>
</dbReference>
<accession>A0A372MB47</accession>
<reference evidence="5 6" key="1">
    <citation type="submission" date="2018-08" db="EMBL/GenBank/DDBJ databases">
        <title>Isolation, diversity and antifungal activity of Actinobacteria from wheat.</title>
        <authorList>
            <person name="Han C."/>
        </authorList>
    </citation>
    <scope>NUCLEOTIDE SEQUENCE [LARGE SCALE GENOMIC DNA]</scope>
    <source>
        <strain evidence="5 6">NEAU-YY421</strain>
    </source>
</reference>
<dbReference type="OrthoDB" id="9784123at2"/>
<keyword evidence="3" id="KW-0067">ATP-binding</keyword>
<evidence type="ECO:0000256" key="1">
    <source>
        <dbReference type="ARBA" id="ARBA00008791"/>
    </source>
</evidence>
<dbReference type="Pfam" id="PF00582">
    <property type="entry name" value="Usp"/>
    <property type="match status" value="2"/>
</dbReference>
<dbReference type="SUPFAM" id="SSF52402">
    <property type="entry name" value="Adenine nucleotide alpha hydrolases-like"/>
    <property type="match status" value="2"/>
</dbReference>
<evidence type="ECO:0000313" key="6">
    <source>
        <dbReference type="Proteomes" id="UP000263094"/>
    </source>
</evidence>
<dbReference type="PANTHER" id="PTHR46268">
    <property type="entry name" value="STRESS RESPONSE PROTEIN NHAX"/>
    <property type="match status" value="1"/>
</dbReference>
<feature type="domain" description="UspA" evidence="4">
    <location>
        <begin position="150"/>
        <end position="286"/>
    </location>
</feature>
<dbReference type="Proteomes" id="UP000263094">
    <property type="component" value="Unassembled WGS sequence"/>
</dbReference>
<evidence type="ECO:0000313" key="5">
    <source>
        <dbReference type="EMBL" id="RFU88168.1"/>
    </source>
</evidence>